<gene>
    <name evidence="2" type="ORF">SI8410_15019095</name>
</gene>
<feature type="compositionally biased region" description="Basic and acidic residues" evidence="1">
    <location>
        <begin position="20"/>
        <end position="32"/>
    </location>
</feature>
<feature type="region of interest" description="Disordered" evidence="1">
    <location>
        <begin position="1"/>
        <end position="53"/>
    </location>
</feature>
<evidence type="ECO:0000313" key="2">
    <source>
        <dbReference type="EMBL" id="CAA7408417.1"/>
    </source>
</evidence>
<name>A0A7I8LEI3_SPIIN</name>
<evidence type="ECO:0000313" key="3">
    <source>
        <dbReference type="Proteomes" id="UP000663760"/>
    </source>
</evidence>
<dbReference type="Proteomes" id="UP000663760">
    <property type="component" value="Chromosome 15"/>
</dbReference>
<evidence type="ECO:0000256" key="1">
    <source>
        <dbReference type="SAM" id="MobiDB-lite"/>
    </source>
</evidence>
<reference evidence="2" key="1">
    <citation type="submission" date="2020-02" db="EMBL/GenBank/DDBJ databases">
        <authorList>
            <person name="Scholz U."/>
            <person name="Mascher M."/>
            <person name="Fiebig A."/>
        </authorList>
    </citation>
    <scope>NUCLEOTIDE SEQUENCE</scope>
</reference>
<sequence length="53" mass="6004">MRVPHRGRGRGPQRRRGRREIRGRGRPRDHTGTRGPCGAGGSRGGERMWRGRS</sequence>
<feature type="compositionally biased region" description="Basic residues" evidence="1">
    <location>
        <begin position="1"/>
        <end position="19"/>
    </location>
</feature>
<keyword evidence="3" id="KW-1185">Reference proteome</keyword>
<accession>A0A7I8LEI3</accession>
<protein>
    <submittedName>
        <fullName evidence="2">Uncharacterized protein</fullName>
    </submittedName>
</protein>
<dbReference type="EMBL" id="LR746278">
    <property type="protein sequence ID" value="CAA7408417.1"/>
    <property type="molecule type" value="Genomic_DNA"/>
</dbReference>
<feature type="compositionally biased region" description="Basic and acidic residues" evidence="1">
    <location>
        <begin position="44"/>
        <end position="53"/>
    </location>
</feature>
<organism evidence="2 3">
    <name type="scientific">Spirodela intermedia</name>
    <name type="common">Intermediate duckweed</name>
    <dbReference type="NCBI Taxonomy" id="51605"/>
    <lineage>
        <taxon>Eukaryota</taxon>
        <taxon>Viridiplantae</taxon>
        <taxon>Streptophyta</taxon>
        <taxon>Embryophyta</taxon>
        <taxon>Tracheophyta</taxon>
        <taxon>Spermatophyta</taxon>
        <taxon>Magnoliopsida</taxon>
        <taxon>Liliopsida</taxon>
        <taxon>Araceae</taxon>
        <taxon>Lemnoideae</taxon>
        <taxon>Spirodela</taxon>
    </lineage>
</organism>
<dbReference type="AlphaFoldDB" id="A0A7I8LEI3"/>
<proteinExistence type="predicted"/>